<evidence type="ECO:0000313" key="2">
    <source>
        <dbReference type="Proteomes" id="UP000230233"/>
    </source>
</evidence>
<keyword evidence="2" id="KW-1185">Reference proteome</keyword>
<gene>
    <name evidence="1" type="primary">Cnig_chr_X.g26488</name>
    <name evidence="1" type="ORF">B9Z55_026488</name>
</gene>
<sequence length="186" mass="21737">MRDCYPPHQTVRTATSDLDSSDAFWGNKRFIEGEQKVEMNIDFKERRDGKKFGSIIIYVTNGYRPIKRAKMDTKDIRQLSFMTPKENEKMGIMKIFVTRSGMSEMWRVLPDSCRAEAEILKSQGIKEHKVPFFFAFKLNDFKFSEFKSPIKNWIEFGSIWSNFENWYCAALETAGLLGKRIVGKCK</sequence>
<proteinExistence type="predicted"/>
<reference evidence="2" key="1">
    <citation type="submission" date="2017-10" db="EMBL/GenBank/DDBJ databases">
        <title>Rapid genome shrinkage in a self-fertile nematode reveals novel sperm competition proteins.</title>
        <authorList>
            <person name="Yin D."/>
            <person name="Schwarz E.M."/>
            <person name="Thomas C.G."/>
            <person name="Felde R.L."/>
            <person name="Korf I.F."/>
            <person name="Cutter A.D."/>
            <person name="Schartner C.M."/>
            <person name="Ralston E.J."/>
            <person name="Meyer B.J."/>
            <person name="Haag E.S."/>
        </authorList>
    </citation>
    <scope>NUCLEOTIDE SEQUENCE [LARGE SCALE GENOMIC DNA]</scope>
    <source>
        <strain evidence="2">JU1422</strain>
    </source>
</reference>
<name>A0A2G5T3Y2_9PELO</name>
<accession>A0A2G5T3Y2</accession>
<dbReference type="OrthoDB" id="10401231at2759"/>
<dbReference type="EMBL" id="PDUG01000006">
    <property type="protein sequence ID" value="PIC21776.1"/>
    <property type="molecule type" value="Genomic_DNA"/>
</dbReference>
<comment type="caution">
    <text evidence="1">The sequence shown here is derived from an EMBL/GenBank/DDBJ whole genome shotgun (WGS) entry which is preliminary data.</text>
</comment>
<protein>
    <submittedName>
        <fullName evidence="1">Uncharacterized protein</fullName>
    </submittedName>
</protein>
<dbReference type="AlphaFoldDB" id="A0A2G5T3Y2"/>
<dbReference type="Proteomes" id="UP000230233">
    <property type="component" value="Chromosome X"/>
</dbReference>
<organism evidence="1 2">
    <name type="scientific">Caenorhabditis nigoni</name>
    <dbReference type="NCBI Taxonomy" id="1611254"/>
    <lineage>
        <taxon>Eukaryota</taxon>
        <taxon>Metazoa</taxon>
        <taxon>Ecdysozoa</taxon>
        <taxon>Nematoda</taxon>
        <taxon>Chromadorea</taxon>
        <taxon>Rhabditida</taxon>
        <taxon>Rhabditina</taxon>
        <taxon>Rhabditomorpha</taxon>
        <taxon>Rhabditoidea</taxon>
        <taxon>Rhabditidae</taxon>
        <taxon>Peloderinae</taxon>
        <taxon>Caenorhabditis</taxon>
    </lineage>
</organism>
<evidence type="ECO:0000313" key="1">
    <source>
        <dbReference type="EMBL" id="PIC21776.1"/>
    </source>
</evidence>